<sequence>MATIHSGLYFNKAADSCDYTQNVLCNKKIQKATTTTAPSHSKASSTTTSTTQAPTASTPRAAPRITAATSRTTFKQTSTTEAYDDEYEYEDEPAEDEESRAAAEEDPRVIKELIELIKKAGGIAELEKQLSKSGSSSQDATTQSPISKSLYERVLSKAVKNTLNAKKNTIPTGIRNSRGPQNDGLKTDQKSSPRQDRRKLQYTPIARKRPSIEKSVEEEPEETENDEVKEDVEPRRLFNKKSQPEYVTIRRPRVSSTTEAIVDDGGFNRNKILGEEEVDDEDIEYEDEEAVDEEVANKPPKRTSTPQYVNIRRQRPSTTEDTSTSKYVEIRRGTTSTEASSEANTETDDTGVKYKNFRRGSTTSKPASEAGEETTKYKQIRRGTTIPTTPFTENLTEAIEDNNVTPSFQASTKETTTKPDETTATSPSSVATSSGSSASTASSEVTTNASLNPVDRTETTASPTTTKPTVNTQKSVTKSVSSVSVTRTSESPAETTTIRQRPRPLTSNGRSTTKPASDPTTLASKVSQTKFKLRLRNKNVDNKQSAPSTENTIPRTTTKSRTRGISRIANKTSETDQKTQETAPSNRNKIRKRLLTTERPLEDRTYRPSELADFSSLTAADFPKIKELTVGRGTHRRRRPVTTTESSTEEPEKTTLRTLTYGRRGKTPVKANHTELETSATTKKLRGSGSRYTRQPVTTESSAISNKTSISEPIEATPRSRRVIRRFRTTTSKSLNKVDDEEKPKIAERREALFAKNQNNNQSSTPNHLEPYLTKKSARIPFGLRRNNIDEEIEDSLEDSSTEEEENIKLSESNIRENSNVNSFDTNGKGRRLVKLVRQKSDSLHEKSILQTDKTTTESGKIAETTVISTPSPESTTIPTTVKNIEQTTTEPNEITTTQIQEIVENKSEPANQAEPSIKTETTTQSSKEEDKVTTKATTESNVIRRKIIRKIYKPKTAKATFTTNSEQLAGRRRKVLRRKQLVDSKQSAIDSANTTIDATSNGTQSRLRSRNKPNSTADGEKKEETKRVFRPLSSKSKLANVTDEVKKAPSRRPVTAKTNDKVVNSTETETKRFNRPTLRTVSNKISLRPSFRSKTYKNRDNQKQSKTTPVRNGVTEPIFEVTTEGNLLDEDETSTVYSTSIEREEKDGKRKTKIVKSSMTVFNLYKPLEGKNEFENDTEEEATNESSTNKPKGDAKRNFISVYRSSTSSDTFNNFNTEFEEDSPPSFKAIDDDEEDDFSDDDDYDPPNSMDFVTHADEVDKLLADTSTEFRSEVVFQDPSVPSDDRSHRESIAESSSVRNRFYKPNRQPFIRHKTTTPPPITIASTVNPNRPKYRSYSTSVTKETIEIQSFNNTDLDGTTERGMNKVLVNRYKYKTQEMTTASPKTEEDEATVPMEATTPQNREEDRETTENIEESSEEDEEPSSEESDEEDSTTEDYNSAEVTTNPNVESTIPNLMQENEITTLLDKDNEIAETTTALNEQKNVEPTESIKITTSTVDSTTEREQATTESAPQQTNEDILSTTGSNLVETTTDVPITTTTALPTTTTPYQRRSTLRSLESRPKFNPSRRKNINLSQSSTEASRTVKFRNRYRPTSEQSVSETPVKTTTAVPIRKYLLRHSTTEKKEEPDDDMVTTEGVLEEATSSPKSLLTTTLPALPINRFIYAHSTTERSKLEDEKESDDEDDDNEDEYPDDENEVEKENREEKISTTLRSTTSKNPRPRFPSRPKISNRPIGGRRVNTPVANFGRSRVSNRPSFERTTESSNANETSAVDKKKAISRNKNLFSRPRKINKPFAGTPSPTTTETVTVLPTVLTLEENEVSQDVATPLPPVTESVTAPEATETTEILTTLHHVFAVDKKKGSPETTTEPFSPVSTTTGKVEKLVEVNRIVQVKTKEAKVKNNHVVEGESKDAVVAPVVDKIGQVNRVTVIKVVDGNNTVNVVDDSDDGVKYPVYVTTTETPIVGIAAKVEEIPASEMMSKLNLTNITVTINNIPQLLHTHRENRKFETSGDNRNQLAGGKTAEIIDGKSHINVFTPKPVFSTEASTIALEGLFQTDSPQAALKSKYQNSALNDELLETEHSRFVNVRVLQQDPKPQTAKPSGATANSIPFNILKEDDISMKAEVVEVMPKSAREPIKIVPIKVKMTKKVTDRLPIVRVESRITRDNT</sequence>
<feature type="region of interest" description="Disordered" evidence="1">
    <location>
        <begin position="1092"/>
        <end position="1113"/>
    </location>
</feature>
<feature type="compositionally biased region" description="Low complexity" evidence="1">
    <location>
        <begin position="459"/>
        <end position="491"/>
    </location>
</feature>
<feature type="compositionally biased region" description="Polar residues" evidence="1">
    <location>
        <begin position="810"/>
        <end position="826"/>
    </location>
</feature>
<feature type="region of interest" description="Disordered" evidence="1">
    <location>
        <begin position="754"/>
        <end position="775"/>
    </location>
</feature>
<feature type="region of interest" description="Disordered" evidence="1">
    <location>
        <begin position="791"/>
        <end position="827"/>
    </location>
</feature>
<name>A0ABQ9JHW3_9CUCU</name>
<feature type="compositionally biased region" description="Polar residues" evidence="1">
    <location>
        <begin position="131"/>
        <end position="147"/>
    </location>
</feature>
<feature type="region of interest" description="Disordered" evidence="1">
    <location>
        <begin position="906"/>
        <end position="940"/>
    </location>
</feature>
<feature type="region of interest" description="Disordered" evidence="1">
    <location>
        <begin position="1379"/>
        <end position="1457"/>
    </location>
</feature>
<feature type="region of interest" description="Disordered" evidence="1">
    <location>
        <begin position="129"/>
        <end position="607"/>
    </location>
</feature>
<feature type="compositionally biased region" description="Basic and acidic residues" evidence="1">
    <location>
        <begin position="1284"/>
        <end position="1293"/>
    </location>
</feature>
<feature type="region of interest" description="Disordered" evidence="1">
    <location>
        <begin position="1541"/>
        <end position="1586"/>
    </location>
</feature>
<feature type="compositionally biased region" description="Low complexity" evidence="1">
    <location>
        <begin position="334"/>
        <end position="344"/>
    </location>
</feature>
<feature type="compositionally biased region" description="Acidic residues" evidence="1">
    <location>
        <begin position="82"/>
        <end position="98"/>
    </location>
</feature>
<feature type="region of interest" description="Disordered" evidence="1">
    <location>
        <begin position="31"/>
        <end position="106"/>
    </location>
</feature>
<feature type="compositionally biased region" description="Basic and acidic residues" evidence="1">
    <location>
        <begin position="595"/>
        <end position="607"/>
    </location>
</feature>
<keyword evidence="3" id="KW-1185">Reference proteome</keyword>
<feature type="compositionally biased region" description="Basic and acidic residues" evidence="1">
    <location>
        <begin position="185"/>
        <end position="199"/>
    </location>
</feature>
<feature type="compositionally biased region" description="Acidic residues" evidence="1">
    <location>
        <begin position="1232"/>
        <end position="1246"/>
    </location>
</feature>
<feature type="compositionally biased region" description="Polar residues" evidence="1">
    <location>
        <begin position="1509"/>
        <end position="1519"/>
    </location>
</feature>
<feature type="compositionally biased region" description="Polar residues" evidence="1">
    <location>
        <begin position="756"/>
        <end position="767"/>
    </location>
</feature>
<feature type="region of interest" description="Disordered" evidence="1">
    <location>
        <begin position="628"/>
        <end position="654"/>
    </location>
</feature>
<protein>
    <submittedName>
        <fullName evidence="2">Uncharacterized protein</fullName>
    </submittedName>
</protein>
<feature type="compositionally biased region" description="Polar residues" evidence="1">
    <location>
        <begin position="385"/>
        <end position="395"/>
    </location>
</feature>
<accession>A0ABQ9JHW3</accession>
<feature type="compositionally biased region" description="Acidic residues" evidence="1">
    <location>
        <begin position="218"/>
        <end position="230"/>
    </location>
</feature>
<feature type="compositionally biased region" description="Polar residues" evidence="1">
    <location>
        <begin position="1442"/>
        <end position="1457"/>
    </location>
</feature>
<feature type="compositionally biased region" description="Polar residues" evidence="1">
    <location>
        <begin position="316"/>
        <end position="326"/>
    </location>
</feature>
<feature type="region of interest" description="Disordered" evidence="1">
    <location>
        <begin position="676"/>
        <end position="718"/>
    </location>
</feature>
<feature type="compositionally biased region" description="Low complexity" evidence="1">
    <location>
        <begin position="422"/>
        <end position="450"/>
    </location>
</feature>
<dbReference type="EMBL" id="JAPWTJ010000510">
    <property type="protein sequence ID" value="KAJ8977793.1"/>
    <property type="molecule type" value="Genomic_DNA"/>
</dbReference>
<feature type="compositionally biased region" description="Polar residues" evidence="1">
    <location>
        <begin position="984"/>
        <end position="1018"/>
    </location>
</feature>
<feature type="compositionally biased region" description="Polar residues" evidence="1">
    <location>
        <begin position="492"/>
        <end position="530"/>
    </location>
</feature>
<feature type="compositionally biased region" description="Polar residues" evidence="1">
    <location>
        <begin position="159"/>
        <end position="180"/>
    </location>
</feature>
<feature type="compositionally biased region" description="Polar residues" evidence="1">
    <location>
        <begin position="1574"/>
        <end position="1584"/>
    </location>
</feature>
<organism evidence="2 3">
    <name type="scientific">Molorchus minor</name>
    <dbReference type="NCBI Taxonomy" id="1323400"/>
    <lineage>
        <taxon>Eukaryota</taxon>
        <taxon>Metazoa</taxon>
        <taxon>Ecdysozoa</taxon>
        <taxon>Arthropoda</taxon>
        <taxon>Hexapoda</taxon>
        <taxon>Insecta</taxon>
        <taxon>Pterygota</taxon>
        <taxon>Neoptera</taxon>
        <taxon>Endopterygota</taxon>
        <taxon>Coleoptera</taxon>
        <taxon>Polyphaga</taxon>
        <taxon>Cucujiformia</taxon>
        <taxon>Chrysomeloidea</taxon>
        <taxon>Cerambycidae</taxon>
        <taxon>Lamiinae</taxon>
        <taxon>Monochamini</taxon>
        <taxon>Molorchus</taxon>
    </lineage>
</organism>
<reference evidence="2" key="1">
    <citation type="journal article" date="2023" name="Insect Mol. Biol.">
        <title>Genome sequencing provides insights into the evolution of gene families encoding plant cell wall-degrading enzymes in longhorned beetles.</title>
        <authorList>
            <person name="Shin N.R."/>
            <person name="Okamura Y."/>
            <person name="Kirsch R."/>
            <person name="Pauchet Y."/>
        </authorList>
    </citation>
    <scope>NUCLEOTIDE SEQUENCE</scope>
    <source>
        <strain evidence="2">MMC_N1</strain>
    </source>
</reference>
<feature type="compositionally biased region" description="Low complexity" evidence="1">
    <location>
        <begin position="32"/>
        <end position="81"/>
    </location>
</feature>
<evidence type="ECO:0000313" key="2">
    <source>
        <dbReference type="EMBL" id="KAJ8977793.1"/>
    </source>
</evidence>
<feature type="compositionally biased region" description="Polar residues" evidence="1">
    <location>
        <begin position="1479"/>
        <end position="1501"/>
    </location>
</feature>
<feature type="region of interest" description="Disordered" evidence="1">
    <location>
        <begin position="981"/>
        <end position="1028"/>
    </location>
</feature>
<feature type="compositionally biased region" description="Polar residues" evidence="1">
    <location>
        <begin position="542"/>
        <end position="557"/>
    </location>
</feature>
<evidence type="ECO:0000256" key="1">
    <source>
        <dbReference type="SAM" id="MobiDB-lite"/>
    </source>
</evidence>
<feature type="compositionally biased region" description="Basic and acidic residues" evidence="1">
    <location>
        <begin position="1019"/>
        <end position="1028"/>
    </location>
</feature>
<feature type="region of interest" description="Disordered" evidence="1">
    <location>
        <begin position="1173"/>
        <end position="1196"/>
    </location>
</feature>
<feature type="region of interest" description="Disordered" evidence="1">
    <location>
        <begin position="1212"/>
        <end position="1247"/>
    </location>
</feature>
<feature type="region of interest" description="Disordered" evidence="1">
    <location>
        <begin position="1672"/>
        <end position="1776"/>
    </location>
</feature>
<proteinExistence type="predicted"/>
<evidence type="ECO:0000313" key="3">
    <source>
        <dbReference type="Proteomes" id="UP001162164"/>
    </source>
</evidence>
<feature type="region of interest" description="Disordered" evidence="1">
    <location>
        <begin position="1041"/>
        <end position="1073"/>
    </location>
</feature>
<feature type="compositionally biased region" description="Low complexity" evidence="1">
    <location>
        <begin position="1541"/>
        <end position="1550"/>
    </location>
</feature>
<comment type="caution">
    <text evidence="2">The sequence shown here is derived from an EMBL/GenBank/DDBJ whole genome shotgun (WGS) entry which is preliminary data.</text>
</comment>
<feature type="region of interest" description="Disordered" evidence="1">
    <location>
        <begin position="1279"/>
        <end position="1320"/>
    </location>
</feature>
<dbReference type="Proteomes" id="UP001162164">
    <property type="component" value="Unassembled WGS sequence"/>
</dbReference>
<feature type="compositionally biased region" description="Acidic residues" evidence="1">
    <location>
        <begin position="1679"/>
        <end position="1700"/>
    </location>
</feature>
<gene>
    <name evidence="2" type="ORF">NQ317_014699</name>
</gene>
<feature type="region of interest" description="Disordered" evidence="1">
    <location>
        <begin position="1479"/>
        <end position="1519"/>
    </location>
</feature>
<feature type="compositionally biased region" description="Acidic residues" evidence="1">
    <location>
        <begin position="1412"/>
        <end position="1436"/>
    </location>
</feature>
<feature type="compositionally biased region" description="Acidic residues" evidence="1">
    <location>
        <begin position="275"/>
        <end position="294"/>
    </location>
</feature>
<feature type="compositionally biased region" description="Polar residues" evidence="1">
    <location>
        <begin position="1710"/>
        <end position="1720"/>
    </location>
</feature>
<feature type="compositionally biased region" description="Polar residues" evidence="1">
    <location>
        <begin position="690"/>
        <end position="711"/>
    </location>
</feature>
<feature type="compositionally biased region" description="Low complexity" evidence="1">
    <location>
        <begin position="917"/>
        <end position="926"/>
    </location>
</feature>
<feature type="compositionally biased region" description="Acidic residues" evidence="1">
    <location>
        <begin position="791"/>
        <end position="806"/>
    </location>
</feature>